<evidence type="ECO:0000313" key="2">
    <source>
        <dbReference type="Proteomes" id="UP001165960"/>
    </source>
</evidence>
<dbReference type="Proteomes" id="UP001165960">
    <property type="component" value="Unassembled WGS sequence"/>
</dbReference>
<reference evidence="1" key="1">
    <citation type="submission" date="2022-04" db="EMBL/GenBank/DDBJ databases">
        <title>Genome of the entomopathogenic fungus Entomophthora muscae.</title>
        <authorList>
            <person name="Elya C."/>
            <person name="Lovett B.R."/>
            <person name="Lee E."/>
            <person name="Macias A.M."/>
            <person name="Hajek A.E."/>
            <person name="De Bivort B.L."/>
            <person name="Kasson M.T."/>
            <person name="De Fine Licht H.H."/>
            <person name="Stajich J.E."/>
        </authorList>
    </citation>
    <scope>NUCLEOTIDE SEQUENCE</scope>
    <source>
        <strain evidence="1">Berkeley</strain>
    </source>
</reference>
<accession>A0ACC2SDR9</accession>
<comment type="caution">
    <text evidence="1">The sequence shown here is derived from an EMBL/GenBank/DDBJ whole genome shotgun (WGS) entry which is preliminary data.</text>
</comment>
<proteinExistence type="predicted"/>
<evidence type="ECO:0000313" key="1">
    <source>
        <dbReference type="EMBL" id="KAJ9060401.1"/>
    </source>
</evidence>
<sequence>MNLLSVFGLWLGVAAAQSLMDSFQTLVQMESIVPFMTKDQGRPLKELFPEIRFSPSELNYIVNKAKNPSTLHRLLNNDEVAFNTSSLSLGAKESKLEIRRLVRLLYNKGVDYVNQNIFDLWNINDDEAKMLVYEDVLSNLDIDKDDFVDLMKERIADILSRHKYFPEYINIAVGFLIPTFIPDIMDTIGDLFTLANSNYTEVSTLVKHLAIDIQQRYKLLPNNVNSILLATFNGTRYSPLYEIRSPFTHQIPPPKNIDYQKPPKQPKRSTRKTFYYKRT</sequence>
<protein>
    <submittedName>
        <fullName evidence="1">Uncharacterized protein</fullName>
    </submittedName>
</protein>
<organism evidence="1 2">
    <name type="scientific">Entomophthora muscae</name>
    <dbReference type="NCBI Taxonomy" id="34485"/>
    <lineage>
        <taxon>Eukaryota</taxon>
        <taxon>Fungi</taxon>
        <taxon>Fungi incertae sedis</taxon>
        <taxon>Zoopagomycota</taxon>
        <taxon>Entomophthoromycotina</taxon>
        <taxon>Entomophthoromycetes</taxon>
        <taxon>Entomophthorales</taxon>
        <taxon>Entomophthoraceae</taxon>
        <taxon>Entomophthora</taxon>
    </lineage>
</organism>
<keyword evidence="2" id="KW-1185">Reference proteome</keyword>
<dbReference type="EMBL" id="QTSX02005194">
    <property type="protein sequence ID" value="KAJ9060401.1"/>
    <property type="molecule type" value="Genomic_DNA"/>
</dbReference>
<gene>
    <name evidence="1" type="ORF">DSO57_1031312</name>
</gene>
<name>A0ACC2SDR9_9FUNG</name>